<gene>
    <name evidence="2" type="primary">txxe 1664</name>
    <name evidence="2" type="ORF">TXXE_07510</name>
</gene>
<sequence>MKWRKTITAVLFAGALTSAACTGLTPTGAHAAAGEPYQADYVYTDSRTGEVFFNVYRGAESFVVFRTADGEWMRLPDGIARLWSGSESGCAFLFAYPPHPEQYFNACYDAEADEVVYHTEFAPSPNGKWGLKIVPYYEPFDPANGQTSYPGSIIRYTSRTIQKKETVLLRNNATGEIRQLAVSTNAMPYYWLADGTLLLQKFSETDRQNELVRINPATGEAKRFMLGSMRGYNAERNLLLYVINEPERRLRIYDFRAGKSRLAKEGETELFYPETEVSREERPEPPSLPEDLDLDALPVADTGIRHDYAAVLTLDGADVQLPFAYVGLDGEAYVPLKPFVARGWTMRQESSDGGHEYVVDTGRGELRLNRANSISLNDRLYLQLRLIRSLGHEAELRWLR</sequence>
<name>A0ABM8V301_THEXY</name>
<dbReference type="PROSITE" id="PS51257">
    <property type="entry name" value="PROKAR_LIPOPROTEIN"/>
    <property type="match status" value="1"/>
</dbReference>
<protein>
    <recommendedName>
        <fullName evidence="4">Lipoprotein</fullName>
    </recommendedName>
</protein>
<organism evidence="2 3">
    <name type="scientific">Thermobacillus xylanilyticus</name>
    <dbReference type="NCBI Taxonomy" id="76633"/>
    <lineage>
        <taxon>Bacteria</taxon>
        <taxon>Bacillati</taxon>
        <taxon>Bacillota</taxon>
        <taxon>Bacilli</taxon>
        <taxon>Bacillales</taxon>
        <taxon>Paenibacillaceae</taxon>
        <taxon>Thermobacillus</taxon>
    </lineage>
</organism>
<dbReference type="Proteomes" id="UP000681526">
    <property type="component" value="Unassembled WGS sequence"/>
</dbReference>
<comment type="caution">
    <text evidence="2">The sequence shown here is derived from an EMBL/GenBank/DDBJ whole genome shotgun (WGS) entry which is preliminary data.</text>
</comment>
<feature type="signal peptide" evidence="1">
    <location>
        <begin position="1"/>
        <end position="31"/>
    </location>
</feature>
<keyword evidence="3" id="KW-1185">Reference proteome</keyword>
<keyword evidence="1" id="KW-0732">Signal</keyword>
<accession>A0ABM8V301</accession>
<feature type="chain" id="PRO_5047239647" description="Lipoprotein" evidence="1">
    <location>
        <begin position="32"/>
        <end position="400"/>
    </location>
</feature>
<reference evidence="2 3" key="1">
    <citation type="submission" date="2021-04" db="EMBL/GenBank/DDBJ databases">
        <authorList>
            <person name="Rakotoarivonina H."/>
        </authorList>
    </citation>
    <scope>NUCLEOTIDE SEQUENCE [LARGE SCALE GENOMIC DNA]</scope>
    <source>
        <strain evidence="2 3">XE</strain>
    </source>
</reference>
<evidence type="ECO:0000256" key="1">
    <source>
        <dbReference type="SAM" id="SignalP"/>
    </source>
</evidence>
<evidence type="ECO:0008006" key="4">
    <source>
        <dbReference type="Google" id="ProtNLM"/>
    </source>
</evidence>
<dbReference type="EMBL" id="CAJRAY010000033">
    <property type="protein sequence ID" value="CAG5084077.1"/>
    <property type="molecule type" value="Genomic_DNA"/>
</dbReference>
<proteinExistence type="predicted"/>
<evidence type="ECO:0000313" key="3">
    <source>
        <dbReference type="Proteomes" id="UP000681526"/>
    </source>
</evidence>
<dbReference type="RefSeq" id="WP_213484075.1">
    <property type="nucleotide sequence ID" value="NZ_CAJRAY010000033.1"/>
</dbReference>
<evidence type="ECO:0000313" key="2">
    <source>
        <dbReference type="EMBL" id="CAG5084077.1"/>
    </source>
</evidence>